<feature type="compositionally biased region" description="Basic and acidic residues" evidence="1">
    <location>
        <begin position="468"/>
        <end position="478"/>
    </location>
</feature>
<accession>A0A915C0J3</accession>
<dbReference type="WBParaSite" id="PgR072X_g037_t01">
    <property type="protein sequence ID" value="PgR072X_g037_t01"/>
    <property type="gene ID" value="PgR072X_g037"/>
</dbReference>
<evidence type="ECO:0000256" key="1">
    <source>
        <dbReference type="SAM" id="MobiDB-lite"/>
    </source>
</evidence>
<organism evidence="2 3">
    <name type="scientific">Parascaris univalens</name>
    <name type="common">Nematode worm</name>
    <dbReference type="NCBI Taxonomy" id="6257"/>
    <lineage>
        <taxon>Eukaryota</taxon>
        <taxon>Metazoa</taxon>
        <taxon>Ecdysozoa</taxon>
        <taxon>Nematoda</taxon>
        <taxon>Chromadorea</taxon>
        <taxon>Rhabditida</taxon>
        <taxon>Spirurina</taxon>
        <taxon>Ascaridomorpha</taxon>
        <taxon>Ascaridoidea</taxon>
        <taxon>Ascarididae</taxon>
        <taxon>Parascaris</taxon>
    </lineage>
</organism>
<reference evidence="3" key="1">
    <citation type="submission" date="2022-11" db="UniProtKB">
        <authorList>
            <consortium name="WormBaseParasite"/>
        </authorList>
    </citation>
    <scope>IDENTIFICATION</scope>
</reference>
<feature type="compositionally biased region" description="Low complexity" evidence="1">
    <location>
        <begin position="344"/>
        <end position="353"/>
    </location>
</feature>
<feature type="compositionally biased region" description="Basic and acidic residues" evidence="1">
    <location>
        <begin position="167"/>
        <end position="176"/>
    </location>
</feature>
<feature type="compositionally biased region" description="Low complexity" evidence="1">
    <location>
        <begin position="278"/>
        <end position="290"/>
    </location>
</feature>
<protein>
    <submittedName>
        <fullName evidence="3">Uncharacterized protein</fullName>
    </submittedName>
</protein>
<sequence length="1505" mass="166496">MDMSRDLTCNETMSAMDEAEHKDVRRFLQQQTSISASRVAAVEQTNATQHSSRPILKTLMRTQTPQLVATNCSTPQKATHSSTMNAIPSNVPQSSYVPRCASKVVTIRASSSSTPSSHPLFKPFADDFSQLSNPMAVMYQQLQQQQQHIQQQIVTPPQQLVSLSMSRTRECDDRASRSPSNSQANGGLDSRYYTQISVPRIRPIVSRSSNSAFSQQSYPSNAGALPNASLRMNLAARNTDPVDSSKNCSTTQAPIVAATSTAAQCTRYMPVNGYKPNGKGSMSLGNSSSSALPAPEKGDTKQQVASSRGMFGVGVLATTNASSSTALVLPQSGIAAAQNSAANSNVSTSGTASHAGPSPRPSILRKTRDSSSAASSAVRRLVMSDAPSSRPASCTSSFSSSPVQLDDASCSTNTKCISMGGEVRALSVAPLCNYEQRPGQLNESNARCLHSAFTENVATAFTRVEESPQRVSELDTPRKRLRKQQFDSSQASDKIKMEVSVHVDANKIDYQKEEISLWRLAPTTQIIERAPVPHSGMIEKGTKRRGRPRADARASNEPTATSSASPVNSTILATCAPPRTKKARKSQAAFGVSEANAAREGFIVEERISLDRRYAGSANFASELPKRRLRVKAPRNTKSKKAALATNETAEAETAAKTLSSLFQEIQRKKNDGSSAREKPRLCDLIDDNEMDKVDERTRIEVDCPVETEDACSFSSDISDVSLDFESGDRARNISVVSSKSSKMRDLALDNLHGDQTRPLYKPRPRLLSGYNVPANTMLSHIERPECTEAILEKVRMMKAAKNSLRKMQRSVRERNTAQRVQLKRELFNQFHEVDRECSAPNLVDASSVQKMTGVSTSELCVSTTGFYKMLSRICSARHGSHEESSSGEAAERSPPIHCVSPLLQGAVPTPTYAHIECGTLHENSISPSVLSRKAITQSSSTESTIPMRWSANSEFAAVADVLAFIIDRVVDWTDGNGGRCEGISGKVKKKRRRRTMRGVYIVDSASSEPALERLDQRNDTSDKEWYPQMQQPECGTSKVKRRGEGRKRNERHKVHMLNGQCGEEQIDDQLREINIALKDLNRKDYSSHSFTPDPAILFNATYERLLRLERVELENEANTMELMLDFLQVTNKQAYDQLMDDIERDYDSDDDESTREMKRRRRIVAFSVQVPRANPSLPKRDLYNPNRSTNFHPTTADINELFGFGSSYYRGHLSANNDKAYVYLDRKGNRVKERFDVHRFKEYEFVPDAELDDMPFNLTAEVLRNEYESKLGLMLTQYRYDDAENNTSSRSDEKCKASLLVKSFDKLKIHERRRHKGRKCVVRQLQSGGLTIKERQHRAADGRHFSASEVVQQREAIGNGAQLSSVIVKEEEDDIQVIGEKVVDDGVELSDAERDDAAAVKLCEEPGISSGTESDVAQCESKPALTETDRLQLARRADNIREMFATLLHTLRINSYLASTATEVFSEHAKEILSRSSQPSTSPDERSKGSNSCAVVGGFSKERS</sequence>
<dbReference type="Proteomes" id="UP000887569">
    <property type="component" value="Unplaced"/>
</dbReference>
<feature type="region of interest" description="Disordered" evidence="1">
    <location>
        <begin position="1470"/>
        <end position="1505"/>
    </location>
</feature>
<feature type="region of interest" description="Disordered" evidence="1">
    <location>
        <begin position="535"/>
        <end position="566"/>
    </location>
</feature>
<feature type="compositionally biased region" description="Polar residues" evidence="1">
    <location>
        <begin position="556"/>
        <end position="566"/>
    </location>
</feature>
<evidence type="ECO:0000313" key="3">
    <source>
        <dbReference type="WBParaSite" id="PgR072X_g037_t01"/>
    </source>
</evidence>
<name>A0A915C0J3_PARUN</name>
<feature type="region of interest" description="Disordered" evidence="1">
    <location>
        <begin position="344"/>
        <end position="407"/>
    </location>
</feature>
<feature type="region of interest" description="Disordered" evidence="1">
    <location>
        <begin position="164"/>
        <end position="191"/>
    </location>
</feature>
<feature type="compositionally biased region" description="Low complexity" evidence="1">
    <location>
        <begin position="387"/>
        <end position="402"/>
    </location>
</feature>
<evidence type="ECO:0000313" key="2">
    <source>
        <dbReference type="Proteomes" id="UP000887569"/>
    </source>
</evidence>
<feature type="region of interest" description="Disordered" evidence="1">
    <location>
        <begin position="468"/>
        <end position="489"/>
    </location>
</feature>
<feature type="region of interest" description="Disordered" evidence="1">
    <location>
        <begin position="277"/>
        <end position="305"/>
    </location>
</feature>
<proteinExistence type="predicted"/>
<keyword evidence="2" id="KW-1185">Reference proteome</keyword>